<reference evidence="1 2" key="1">
    <citation type="submission" date="2019-03" db="EMBL/GenBank/DDBJ databases">
        <title>Genomic Encyclopedia of Type Strains, Phase IV (KMG-IV): sequencing the most valuable type-strain genomes for metagenomic binning, comparative biology and taxonomic classification.</title>
        <authorList>
            <person name="Goeker M."/>
        </authorList>
    </citation>
    <scope>NUCLEOTIDE SEQUENCE [LARGE SCALE GENOMIC DNA]</scope>
    <source>
        <strain evidence="1 2">DSM 45934</strain>
    </source>
</reference>
<keyword evidence="2" id="KW-1185">Reference proteome</keyword>
<comment type="caution">
    <text evidence="1">The sequence shown here is derived from an EMBL/GenBank/DDBJ whole genome shotgun (WGS) entry which is preliminary data.</text>
</comment>
<evidence type="ECO:0000313" key="1">
    <source>
        <dbReference type="EMBL" id="TCO54278.1"/>
    </source>
</evidence>
<dbReference type="Proteomes" id="UP000295680">
    <property type="component" value="Unassembled WGS sequence"/>
</dbReference>
<evidence type="ECO:0000313" key="2">
    <source>
        <dbReference type="Proteomes" id="UP000295680"/>
    </source>
</evidence>
<dbReference type="EMBL" id="SLWS01000009">
    <property type="protein sequence ID" value="TCO54278.1"/>
    <property type="molecule type" value="Genomic_DNA"/>
</dbReference>
<protein>
    <submittedName>
        <fullName evidence="1">Uncharacterized protein</fullName>
    </submittedName>
</protein>
<sequence>MNVIEVAVTPGQAKGGGRAHGVNGGGVARKWAVGPAEMAGVARRSVGAAMGRVAVIEVAAPPQEAVVAVGRVALIEVAGVAGQVARWRVAVTDLVVVPGWVPMGEGVMA</sequence>
<gene>
    <name evidence="1" type="ORF">EV192_109258</name>
</gene>
<dbReference type="RefSeq" id="WP_132123257.1">
    <property type="nucleotide sequence ID" value="NZ_SLWS01000009.1"/>
</dbReference>
<proteinExistence type="predicted"/>
<dbReference type="AlphaFoldDB" id="A0A4R2JC19"/>
<name>A0A4R2JC19_9PSEU</name>
<organism evidence="1 2">
    <name type="scientific">Actinocrispum wychmicini</name>
    <dbReference type="NCBI Taxonomy" id="1213861"/>
    <lineage>
        <taxon>Bacteria</taxon>
        <taxon>Bacillati</taxon>
        <taxon>Actinomycetota</taxon>
        <taxon>Actinomycetes</taxon>
        <taxon>Pseudonocardiales</taxon>
        <taxon>Pseudonocardiaceae</taxon>
        <taxon>Actinocrispum</taxon>
    </lineage>
</organism>
<accession>A0A4R2JC19</accession>